<dbReference type="AlphaFoldDB" id="A0A8T0TRP2"/>
<name>A0A8T0TRP2_PANVG</name>
<proteinExistence type="predicted"/>
<dbReference type="EMBL" id="CM029043">
    <property type="protein sequence ID" value="KAG2611514.1"/>
    <property type="molecule type" value="Genomic_DNA"/>
</dbReference>
<evidence type="ECO:0000313" key="1">
    <source>
        <dbReference type="EMBL" id="KAG2611514.1"/>
    </source>
</evidence>
<dbReference type="Proteomes" id="UP000823388">
    <property type="component" value="Chromosome 4K"/>
</dbReference>
<protein>
    <submittedName>
        <fullName evidence="1">Uncharacterized protein</fullName>
    </submittedName>
</protein>
<organism evidence="1 2">
    <name type="scientific">Panicum virgatum</name>
    <name type="common">Blackwell switchgrass</name>
    <dbReference type="NCBI Taxonomy" id="38727"/>
    <lineage>
        <taxon>Eukaryota</taxon>
        <taxon>Viridiplantae</taxon>
        <taxon>Streptophyta</taxon>
        <taxon>Embryophyta</taxon>
        <taxon>Tracheophyta</taxon>
        <taxon>Spermatophyta</taxon>
        <taxon>Magnoliopsida</taxon>
        <taxon>Liliopsida</taxon>
        <taxon>Poales</taxon>
        <taxon>Poaceae</taxon>
        <taxon>PACMAD clade</taxon>
        <taxon>Panicoideae</taxon>
        <taxon>Panicodae</taxon>
        <taxon>Paniceae</taxon>
        <taxon>Panicinae</taxon>
        <taxon>Panicum</taxon>
        <taxon>Panicum sect. Hiantes</taxon>
    </lineage>
</organism>
<gene>
    <name evidence="1" type="ORF">PVAP13_4KG122405</name>
</gene>
<reference evidence="1" key="1">
    <citation type="submission" date="2020-05" db="EMBL/GenBank/DDBJ databases">
        <title>WGS assembly of Panicum virgatum.</title>
        <authorList>
            <person name="Lovell J.T."/>
            <person name="Jenkins J."/>
            <person name="Shu S."/>
            <person name="Juenger T.E."/>
            <person name="Schmutz J."/>
        </authorList>
    </citation>
    <scope>NUCLEOTIDE SEQUENCE</scope>
    <source>
        <strain evidence="1">AP13</strain>
    </source>
</reference>
<comment type="caution">
    <text evidence="1">The sequence shown here is derived from an EMBL/GenBank/DDBJ whole genome shotgun (WGS) entry which is preliminary data.</text>
</comment>
<accession>A0A8T0TRP2</accession>
<keyword evidence="2" id="KW-1185">Reference proteome</keyword>
<evidence type="ECO:0000313" key="2">
    <source>
        <dbReference type="Proteomes" id="UP000823388"/>
    </source>
</evidence>
<sequence>MAIALLDPMVQNPCPEPPELEADRQDNPGVTLWSLSKSVILCTLVYSEFFEAICEVHWVCSCFHHIFLRQVTQKEKGMLTS</sequence>